<dbReference type="GeneID" id="91148493"/>
<dbReference type="InterPro" id="IPR008767">
    <property type="entry name" value="Phage_SPP1_head-tail_adaptor"/>
</dbReference>
<keyword evidence="3" id="KW-1185">Reference proteome</keyword>
<feature type="region of interest" description="Disordered" evidence="1">
    <location>
        <begin position="26"/>
        <end position="45"/>
    </location>
</feature>
<protein>
    <submittedName>
        <fullName evidence="2">Head-tail adaptor</fullName>
    </submittedName>
</protein>
<dbReference type="RefSeq" id="WP_246735329.1">
    <property type="nucleotide sequence ID" value="NZ_CP071604.1"/>
</dbReference>
<dbReference type="Gene3D" id="2.40.10.270">
    <property type="entry name" value="Bacteriophage SPP1 head-tail adaptor protein"/>
    <property type="match status" value="1"/>
</dbReference>
<dbReference type="Proteomes" id="UP001549077">
    <property type="component" value="Unassembled WGS sequence"/>
</dbReference>
<feature type="region of interest" description="Disordered" evidence="1">
    <location>
        <begin position="1"/>
        <end position="21"/>
    </location>
</feature>
<accession>A0ABV2MEZ5</accession>
<proteinExistence type="predicted"/>
<comment type="caution">
    <text evidence="2">The sequence shown here is derived from an EMBL/GenBank/DDBJ whole genome shotgun (WGS) entry which is preliminary data.</text>
</comment>
<reference evidence="2 3" key="1">
    <citation type="submission" date="2024-06" db="EMBL/GenBank/DDBJ databases">
        <title>Genomic Encyclopedia of Type Strains, Phase IV (KMG-IV): sequencing the most valuable type-strain genomes for metagenomic binning, comparative biology and taxonomic classification.</title>
        <authorList>
            <person name="Goeker M."/>
        </authorList>
    </citation>
    <scope>NUCLEOTIDE SEQUENCE [LARGE SCALE GENOMIC DNA]</scope>
    <source>
        <strain evidence="2 3">DSM 29288</strain>
    </source>
</reference>
<sequence length="135" mass="14809">MRGSRDIGQQSHTNREASEMTAGNLRSKLHFQKRGQSDDGFGNSVTGEFETVFTDAAEIIPRMGSETVIASRLQGVQPFTIRVRSSTQTRELDATWRAIDARSALVYSIVSPPTNLDQKNAYIEMLATTGGQTDA</sequence>
<dbReference type="EMBL" id="JBEPMY010000004">
    <property type="protein sequence ID" value="MET3754714.1"/>
    <property type="molecule type" value="Genomic_DNA"/>
</dbReference>
<dbReference type="Pfam" id="PF05521">
    <property type="entry name" value="Phage_HCP"/>
    <property type="match status" value="1"/>
</dbReference>
<gene>
    <name evidence="2" type="ORF">ABID08_002071</name>
</gene>
<dbReference type="InterPro" id="IPR038666">
    <property type="entry name" value="SSP1_head-tail_sf"/>
</dbReference>
<name>A0ABV2MEZ5_9HYPH</name>
<evidence type="ECO:0000313" key="2">
    <source>
        <dbReference type="EMBL" id="MET3754714.1"/>
    </source>
</evidence>
<evidence type="ECO:0000256" key="1">
    <source>
        <dbReference type="SAM" id="MobiDB-lite"/>
    </source>
</evidence>
<organism evidence="2 3">
    <name type="scientific">Rhizobium binae</name>
    <dbReference type="NCBI Taxonomy" id="1138190"/>
    <lineage>
        <taxon>Bacteria</taxon>
        <taxon>Pseudomonadati</taxon>
        <taxon>Pseudomonadota</taxon>
        <taxon>Alphaproteobacteria</taxon>
        <taxon>Hyphomicrobiales</taxon>
        <taxon>Rhizobiaceae</taxon>
        <taxon>Rhizobium/Agrobacterium group</taxon>
        <taxon>Rhizobium</taxon>
    </lineage>
</organism>
<evidence type="ECO:0000313" key="3">
    <source>
        <dbReference type="Proteomes" id="UP001549077"/>
    </source>
</evidence>